<dbReference type="PANTHER" id="PTHR43390">
    <property type="entry name" value="SIGNAL PEPTIDASE I"/>
    <property type="match status" value="1"/>
</dbReference>
<dbReference type="PRINTS" id="PR00727">
    <property type="entry name" value="LEADERPTASE"/>
</dbReference>
<dbReference type="Pfam" id="PF10502">
    <property type="entry name" value="Peptidase_S26"/>
    <property type="match status" value="1"/>
</dbReference>
<dbReference type="InterPro" id="IPR019533">
    <property type="entry name" value="Peptidase_S26"/>
</dbReference>
<evidence type="ECO:0000256" key="7">
    <source>
        <dbReference type="PIRSR" id="PIRSR600223-1"/>
    </source>
</evidence>
<keyword evidence="8" id="KW-1133">Transmembrane helix</keyword>
<name>A0A160SWT3_BUCTT</name>
<dbReference type="InterPro" id="IPR019756">
    <property type="entry name" value="Pept_S26A_signal_pept_1_Ser-AS"/>
</dbReference>
<keyword evidence="5 8" id="KW-0645">Protease</keyword>
<dbReference type="CDD" id="cd06530">
    <property type="entry name" value="S26_SPase_I"/>
    <property type="match status" value="1"/>
</dbReference>
<gene>
    <name evidence="10" type="primary">lepB</name>
    <name evidence="10" type="ORF">BTSPAZIEG_0175</name>
</gene>
<evidence type="ECO:0000259" key="9">
    <source>
        <dbReference type="Pfam" id="PF10502"/>
    </source>
</evidence>
<proteinExistence type="inferred from homology"/>
<dbReference type="STRING" id="98804.BTSPAZIEG_0175"/>
<feature type="transmembrane region" description="Helical" evidence="8">
    <location>
        <begin position="6"/>
        <end position="30"/>
    </location>
</feature>
<evidence type="ECO:0000256" key="3">
    <source>
        <dbReference type="ARBA" id="ARBA00013208"/>
    </source>
</evidence>
<keyword evidence="6 8" id="KW-0378">Hydrolase</keyword>
<dbReference type="GO" id="GO:0009003">
    <property type="term" value="F:signal peptidase activity"/>
    <property type="evidence" value="ECO:0007669"/>
    <property type="project" value="UniProtKB-EC"/>
</dbReference>
<dbReference type="Proteomes" id="UP000243633">
    <property type="component" value="Chromosome 1"/>
</dbReference>
<protein>
    <recommendedName>
        <fullName evidence="4 8">Signal peptidase I</fullName>
        <ecNumber evidence="3 8">3.4.21.89</ecNumber>
    </recommendedName>
</protein>
<evidence type="ECO:0000256" key="8">
    <source>
        <dbReference type="RuleBase" id="RU362042"/>
    </source>
</evidence>
<evidence type="ECO:0000256" key="2">
    <source>
        <dbReference type="ARBA" id="ARBA00009370"/>
    </source>
</evidence>
<dbReference type="GO" id="GO:0006465">
    <property type="term" value="P:signal peptide processing"/>
    <property type="evidence" value="ECO:0007669"/>
    <property type="project" value="InterPro"/>
</dbReference>
<dbReference type="SUPFAM" id="SSF51306">
    <property type="entry name" value="LexA/Signal peptidase"/>
    <property type="match status" value="1"/>
</dbReference>
<feature type="active site" evidence="7">
    <location>
        <position position="135"/>
    </location>
</feature>
<reference evidence="11" key="1">
    <citation type="submission" date="2015-10" db="EMBL/GenBank/DDBJ databases">
        <authorList>
            <person name="Manzano-Marin A."/>
            <person name="Manzano-Marin A."/>
        </authorList>
    </citation>
    <scope>NUCLEOTIDE SEQUENCE [LARGE SCALE GENOMIC DNA]</scope>
    <source>
        <strain evidence="11">BTs</strain>
    </source>
</reference>
<dbReference type="AlphaFoldDB" id="A0A160SWT3"/>
<dbReference type="PANTHER" id="PTHR43390:SF1">
    <property type="entry name" value="CHLOROPLAST PROCESSING PEPTIDASE"/>
    <property type="match status" value="1"/>
</dbReference>
<evidence type="ECO:0000313" key="10">
    <source>
        <dbReference type="EMBL" id="CUR53150.1"/>
    </source>
</evidence>
<keyword evidence="11" id="KW-1185">Reference proteome</keyword>
<comment type="similarity">
    <text evidence="2 8">Belongs to the peptidase S26 family.</text>
</comment>
<feature type="transmembrane region" description="Helical" evidence="8">
    <location>
        <begin position="50"/>
        <end position="70"/>
    </location>
</feature>
<comment type="catalytic activity">
    <reaction evidence="1 8">
        <text>Cleavage of hydrophobic, N-terminal signal or leader sequences from secreted and periplasmic proteins.</text>
        <dbReference type="EC" id="3.4.21.89"/>
    </reaction>
</comment>
<comment type="subcellular location">
    <subcellularLocation>
        <location evidence="8">Membrane</location>
        <topology evidence="8">Multi-pass membrane protein</topology>
    </subcellularLocation>
</comment>
<dbReference type="RefSeq" id="WP_075472545.1">
    <property type="nucleotide sequence ID" value="NZ_LN890285.1"/>
</dbReference>
<dbReference type="InterPro" id="IPR000223">
    <property type="entry name" value="Pept_S26A_signal_pept_1"/>
</dbReference>
<sequence length="293" mass="36064">MRTIFTIIINIFLINTIFFWFLNYIIIPLFKKKRFFIFKKKKILFFLKNIQNIFTINPFLIFLCIMRLFFYEFFLVPSSSMTPTLIPGDIIYVEKFKYNLKNPFTENILINFHDPQRNDIIVFKYPHNENKIYIKRIIGIPHDIIQYDPYTKKINIFSNNFKKKMQLKTCFFSKKKILKKNNYKKTYSIYSKHFIYEKIQNIIKKIIITSGLKIPLYIYPKFDQNKKITWKIPKNQYFVLGDNRDNSYDSRFWGFVPKKNILGRARKIFFNCYFQKNFHNLQYFYQRIYKKIQ</sequence>
<organism evidence="10 11">
    <name type="scientific">Buchnera aphidicola subsp. Tuberolachnus salignus</name>
    <dbReference type="NCBI Taxonomy" id="98804"/>
    <lineage>
        <taxon>Bacteria</taxon>
        <taxon>Pseudomonadati</taxon>
        <taxon>Pseudomonadota</taxon>
        <taxon>Gammaproteobacteria</taxon>
        <taxon>Enterobacterales</taxon>
        <taxon>Erwiniaceae</taxon>
        <taxon>Buchnera</taxon>
    </lineage>
</organism>
<dbReference type="GO" id="GO:0004252">
    <property type="term" value="F:serine-type endopeptidase activity"/>
    <property type="evidence" value="ECO:0007669"/>
    <property type="project" value="InterPro"/>
</dbReference>
<dbReference type="Gene3D" id="2.10.109.10">
    <property type="entry name" value="Umud Fragment, subunit A"/>
    <property type="match status" value="1"/>
</dbReference>
<dbReference type="EMBL" id="LN890285">
    <property type="protein sequence ID" value="CUR53150.1"/>
    <property type="molecule type" value="Genomic_DNA"/>
</dbReference>
<dbReference type="PROSITE" id="PS00761">
    <property type="entry name" value="SPASE_I_3"/>
    <property type="match status" value="1"/>
</dbReference>
<keyword evidence="8" id="KW-0812">Transmembrane</keyword>
<dbReference type="PROSITE" id="PS00501">
    <property type="entry name" value="SPASE_I_1"/>
    <property type="match status" value="1"/>
</dbReference>
<evidence type="ECO:0000256" key="6">
    <source>
        <dbReference type="ARBA" id="ARBA00022801"/>
    </source>
</evidence>
<keyword evidence="8" id="KW-0472">Membrane</keyword>
<dbReference type="GO" id="GO:0016020">
    <property type="term" value="C:membrane"/>
    <property type="evidence" value="ECO:0007669"/>
    <property type="project" value="UniProtKB-SubCell"/>
</dbReference>
<evidence type="ECO:0000313" key="11">
    <source>
        <dbReference type="Proteomes" id="UP000243633"/>
    </source>
</evidence>
<dbReference type="NCBIfam" id="TIGR02227">
    <property type="entry name" value="sigpep_I_bact"/>
    <property type="match status" value="1"/>
</dbReference>
<evidence type="ECO:0000256" key="4">
    <source>
        <dbReference type="ARBA" id="ARBA00019232"/>
    </source>
</evidence>
<dbReference type="PATRIC" id="fig|98804.3.peg.165"/>
<evidence type="ECO:0000256" key="5">
    <source>
        <dbReference type="ARBA" id="ARBA00022670"/>
    </source>
</evidence>
<evidence type="ECO:0000256" key="1">
    <source>
        <dbReference type="ARBA" id="ARBA00000677"/>
    </source>
</evidence>
<dbReference type="EC" id="3.4.21.89" evidence="3 8"/>
<feature type="active site" evidence="7">
    <location>
        <position position="80"/>
    </location>
</feature>
<dbReference type="InterPro" id="IPR019758">
    <property type="entry name" value="Pept_S26A_signal_pept_1_CS"/>
</dbReference>
<dbReference type="OrthoDB" id="9815782at2"/>
<accession>A0A160SWT3</accession>
<feature type="domain" description="Peptidase S26" evidence="9">
    <location>
        <begin position="53"/>
        <end position="269"/>
    </location>
</feature>
<dbReference type="InterPro" id="IPR036286">
    <property type="entry name" value="LexA/Signal_pep-like_sf"/>
</dbReference>